<dbReference type="EMBL" id="JADBGF010000001">
    <property type="protein sequence ID" value="MBE1601356.1"/>
    <property type="molecule type" value="Genomic_DNA"/>
</dbReference>
<reference evidence="1 2" key="1">
    <citation type="submission" date="2020-10" db="EMBL/GenBank/DDBJ databases">
        <title>Sequencing the genomes of 1000 actinobacteria strains.</title>
        <authorList>
            <person name="Klenk H.-P."/>
        </authorList>
    </citation>
    <scope>NUCLEOTIDE SEQUENCE [LARGE SCALE GENOMIC DNA]</scope>
    <source>
        <strain evidence="1 2">DSM 41803</strain>
    </source>
</reference>
<gene>
    <name evidence="1" type="ORF">H4687_007485</name>
</gene>
<name>A0A8I0TVT4_9ACTN</name>
<evidence type="ECO:0000313" key="1">
    <source>
        <dbReference type="EMBL" id="MBE1601356.1"/>
    </source>
</evidence>
<dbReference type="RefSeq" id="WP_143685365.1">
    <property type="nucleotide sequence ID" value="NZ_JADBGF010000001.1"/>
</dbReference>
<accession>A0A8I0TVT4</accession>
<organism evidence="1 2">
    <name type="scientific">Streptomyces stelliscabiei</name>
    <dbReference type="NCBI Taxonomy" id="146820"/>
    <lineage>
        <taxon>Bacteria</taxon>
        <taxon>Bacillati</taxon>
        <taxon>Actinomycetota</taxon>
        <taxon>Actinomycetes</taxon>
        <taxon>Kitasatosporales</taxon>
        <taxon>Streptomycetaceae</taxon>
        <taxon>Streptomyces</taxon>
    </lineage>
</organism>
<proteinExistence type="predicted"/>
<dbReference type="AlphaFoldDB" id="A0A8I0TVT4"/>
<comment type="caution">
    <text evidence="1">The sequence shown here is derived from an EMBL/GenBank/DDBJ whole genome shotgun (WGS) entry which is preliminary data.</text>
</comment>
<evidence type="ECO:0000313" key="2">
    <source>
        <dbReference type="Proteomes" id="UP000629287"/>
    </source>
</evidence>
<sequence>MNCSVPYLRRPGSCAAITHARHLGLAQLLAEGPFLEILADAGYQGMGARTGGRAKFFPLEGV</sequence>
<dbReference type="GeneID" id="86833892"/>
<protein>
    <submittedName>
        <fullName evidence="1">Uncharacterized protein</fullName>
    </submittedName>
</protein>
<keyword evidence="2" id="KW-1185">Reference proteome</keyword>
<dbReference type="Proteomes" id="UP000629287">
    <property type="component" value="Unassembled WGS sequence"/>
</dbReference>